<feature type="domain" description="Transposase IS66 central" evidence="2">
    <location>
        <begin position="177"/>
        <end position="398"/>
    </location>
</feature>
<dbReference type="AlphaFoldDB" id="A0A918P770"/>
<keyword evidence="6" id="KW-1185">Reference proteome</keyword>
<reference evidence="5" key="2">
    <citation type="submission" date="2020-09" db="EMBL/GenBank/DDBJ databases">
        <authorList>
            <person name="Sun Q."/>
            <person name="Kim S."/>
        </authorList>
    </citation>
    <scope>NUCLEOTIDE SEQUENCE</scope>
    <source>
        <strain evidence="5">KCTC 32182</strain>
    </source>
</reference>
<feature type="coiled-coil region" evidence="1">
    <location>
        <begin position="58"/>
        <end position="85"/>
    </location>
</feature>
<dbReference type="EMBL" id="BMYX01000029">
    <property type="protein sequence ID" value="GGY29248.1"/>
    <property type="molecule type" value="Genomic_DNA"/>
</dbReference>
<protein>
    <submittedName>
        <fullName evidence="5">Transposase</fullName>
    </submittedName>
</protein>
<evidence type="ECO:0000313" key="5">
    <source>
        <dbReference type="EMBL" id="GGY29248.1"/>
    </source>
</evidence>
<dbReference type="PANTHER" id="PTHR33678:SF1">
    <property type="entry name" value="BLL1576 PROTEIN"/>
    <property type="match status" value="1"/>
</dbReference>
<dbReference type="InterPro" id="IPR052344">
    <property type="entry name" value="Transposase-related"/>
</dbReference>
<proteinExistence type="predicted"/>
<feature type="domain" description="Transposase TnpC homeodomain" evidence="4">
    <location>
        <begin position="41"/>
        <end position="109"/>
    </location>
</feature>
<feature type="domain" description="Transposase IS66 zinc-finger binding" evidence="3">
    <location>
        <begin position="119"/>
        <end position="161"/>
    </location>
</feature>
<comment type="caution">
    <text evidence="5">The sequence shown here is derived from an EMBL/GenBank/DDBJ whole genome shotgun (WGS) entry which is preliminary data.</text>
</comment>
<dbReference type="NCBIfam" id="NF033517">
    <property type="entry name" value="transpos_IS66"/>
    <property type="match status" value="1"/>
</dbReference>
<gene>
    <name evidence="5" type="ORF">GCM10011289_35340</name>
</gene>
<dbReference type="Pfam" id="PF13007">
    <property type="entry name" value="LZ_Tnp_IS66"/>
    <property type="match status" value="1"/>
</dbReference>
<dbReference type="Proteomes" id="UP000645257">
    <property type="component" value="Unassembled WGS sequence"/>
</dbReference>
<accession>A0A918P770</accession>
<dbReference type="PANTHER" id="PTHR33678">
    <property type="entry name" value="BLL1576 PROTEIN"/>
    <property type="match status" value="1"/>
</dbReference>
<evidence type="ECO:0000259" key="4">
    <source>
        <dbReference type="Pfam" id="PF13007"/>
    </source>
</evidence>
<evidence type="ECO:0000259" key="2">
    <source>
        <dbReference type="Pfam" id="PF03050"/>
    </source>
</evidence>
<keyword evidence="1" id="KW-0175">Coiled coil</keyword>
<dbReference type="InterPro" id="IPR004291">
    <property type="entry name" value="Transposase_IS66_central"/>
</dbReference>
<reference evidence="5" key="1">
    <citation type="journal article" date="2014" name="Int. J. Syst. Evol. Microbiol.">
        <title>Complete genome sequence of Corynebacterium casei LMG S-19264T (=DSM 44701T), isolated from a smear-ripened cheese.</title>
        <authorList>
            <consortium name="US DOE Joint Genome Institute (JGI-PGF)"/>
            <person name="Walter F."/>
            <person name="Albersmeier A."/>
            <person name="Kalinowski J."/>
            <person name="Ruckert C."/>
        </authorList>
    </citation>
    <scope>NUCLEOTIDE SEQUENCE</scope>
    <source>
        <strain evidence="5">KCTC 32182</strain>
    </source>
</reference>
<sequence length="400" mass="44946">MLTTHSLPDNIDALKALVLSMAAEVQQWQESVSSRTHEIERLTLLIAKLRRMLFGRRSEKLVRQIEQLQLELEELQADEAETLSVTALPATTTARRPTRKPLPPHLPRQVLIHQPEAPACPACGGDWHPIGEDSAEVLEYVPASFRVVRHVRPKYTCSCCEGMSQAAAPSRPIARRFAGPGLLAHVLMSKFGDHLPLYRQSQIYQREGVELDDATLADWVGGCSRLLRPLTDTLRQHVLSGDKLHADDTPVPVLALGRGKTKTGRLWTYVRDDRPSGGKAPPAVWFAYSPDRQGLHPRAHLKSFKGVLQADAYAGFNELYQDGTIVEAACWAHVRRKFHDLHTSRACDLTREALEQIGALYDIETAIRGSPPERRRAVRQEHSKPRLAILHDWLTTQRRC</sequence>
<dbReference type="Pfam" id="PF13005">
    <property type="entry name" value="zf-IS66"/>
    <property type="match status" value="1"/>
</dbReference>
<organism evidence="5 6">
    <name type="scientific">Paludibacterium paludis</name>
    <dbReference type="NCBI Taxonomy" id="1225769"/>
    <lineage>
        <taxon>Bacteria</taxon>
        <taxon>Pseudomonadati</taxon>
        <taxon>Pseudomonadota</taxon>
        <taxon>Betaproteobacteria</taxon>
        <taxon>Neisseriales</taxon>
        <taxon>Chromobacteriaceae</taxon>
        <taxon>Paludibacterium</taxon>
    </lineage>
</organism>
<evidence type="ECO:0000259" key="3">
    <source>
        <dbReference type="Pfam" id="PF13005"/>
    </source>
</evidence>
<evidence type="ECO:0000313" key="6">
    <source>
        <dbReference type="Proteomes" id="UP000645257"/>
    </source>
</evidence>
<dbReference type="InterPro" id="IPR024463">
    <property type="entry name" value="Transposase_TnpC_homeodom"/>
</dbReference>
<dbReference type="InterPro" id="IPR024474">
    <property type="entry name" value="Znf_dom_IS66"/>
</dbReference>
<evidence type="ECO:0000256" key="1">
    <source>
        <dbReference type="SAM" id="Coils"/>
    </source>
</evidence>
<name>A0A918P770_9NEIS</name>
<dbReference type="Pfam" id="PF03050">
    <property type="entry name" value="DDE_Tnp_IS66"/>
    <property type="match status" value="1"/>
</dbReference>